<dbReference type="PANTHER" id="PTHR32170:SF3">
    <property type="entry name" value="PROTEASOME ACTIVATOR COMPLEX SUBUNIT 4"/>
    <property type="match status" value="1"/>
</dbReference>
<dbReference type="GO" id="GO:0005829">
    <property type="term" value="C:cytosol"/>
    <property type="evidence" value="ECO:0007669"/>
    <property type="project" value="TreeGrafter"/>
</dbReference>
<dbReference type="GO" id="GO:0016504">
    <property type="term" value="F:peptidase activator activity"/>
    <property type="evidence" value="ECO:0007669"/>
    <property type="project" value="InterPro"/>
</dbReference>
<dbReference type="EMBL" id="DS268120">
    <property type="protein sequence ID" value="KMU76510.1"/>
    <property type="molecule type" value="Genomic_DNA"/>
</dbReference>
<sequence length="251" mass="28246">MMDVKEDPELQSLAYHVFRHLPNVPHPAGEDSEFVDTLIRIGRTSQSWHQRLRVMINMQIIYFRRLFLLSKVDREKLFDCVANMLEDPQHEVRAGASATLSGMIRCSPVALRNEMVLKLRDRFTKSLIQHPLPKKPRIYTSGFSSATSTGTSTPTPEHTRLVITRHAAVLGLGALIQAFPYTSPPPPWMPGVLITLSTKAAGDPGIVGQSVKSIISEFKKTRQDTWHIDVKAFEPDQVEDLAGVLWKSYFA</sequence>
<dbReference type="AlphaFoldDB" id="A0A0J8QWU7"/>
<protein>
    <recommendedName>
        <fullName evidence="1">Proteasome activator complex subunit 4 C-terminal domain-containing protein</fullName>
    </recommendedName>
</protein>
<reference evidence="3" key="1">
    <citation type="journal article" date="2010" name="Genome Res.">
        <title>Population genomic sequencing of Coccidioides fungi reveals recent hybridization and transposon control.</title>
        <authorList>
            <person name="Neafsey D.E."/>
            <person name="Barker B.M."/>
            <person name="Sharpton T.J."/>
            <person name="Stajich J.E."/>
            <person name="Park D.J."/>
            <person name="Whiston E."/>
            <person name="Hung C.-Y."/>
            <person name="McMahan C."/>
            <person name="White J."/>
            <person name="Sykes S."/>
            <person name="Heiman D."/>
            <person name="Young S."/>
            <person name="Zeng Q."/>
            <person name="Abouelleil A."/>
            <person name="Aftuck L."/>
            <person name="Bessette D."/>
            <person name="Brown A."/>
            <person name="FitzGerald M."/>
            <person name="Lui A."/>
            <person name="Macdonald J.P."/>
            <person name="Priest M."/>
            <person name="Orbach M.J."/>
            <person name="Galgiani J.N."/>
            <person name="Kirkland T.N."/>
            <person name="Cole G.T."/>
            <person name="Birren B.W."/>
            <person name="Henn M.R."/>
            <person name="Taylor J.W."/>
            <person name="Rounsley S.D."/>
        </authorList>
    </citation>
    <scope>NUCLEOTIDE SEQUENCE [LARGE SCALE GENOMIC DNA]</scope>
    <source>
        <strain evidence="3">RMSCC 3703</strain>
    </source>
</reference>
<name>A0A0J8QWU7_COCIT</name>
<evidence type="ECO:0000313" key="3">
    <source>
        <dbReference type="Proteomes" id="UP000054559"/>
    </source>
</evidence>
<dbReference type="InterPro" id="IPR021843">
    <property type="entry name" value="PSME4_C"/>
</dbReference>
<dbReference type="InterPro" id="IPR035309">
    <property type="entry name" value="PSME4"/>
</dbReference>
<dbReference type="GO" id="GO:0005634">
    <property type="term" value="C:nucleus"/>
    <property type="evidence" value="ECO:0007669"/>
    <property type="project" value="TreeGrafter"/>
</dbReference>
<organism evidence="2 3">
    <name type="scientific">Coccidioides immitis RMSCC 3703</name>
    <dbReference type="NCBI Taxonomy" id="454286"/>
    <lineage>
        <taxon>Eukaryota</taxon>
        <taxon>Fungi</taxon>
        <taxon>Dikarya</taxon>
        <taxon>Ascomycota</taxon>
        <taxon>Pezizomycotina</taxon>
        <taxon>Eurotiomycetes</taxon>
        <taxon>Eurotiomycetidae</taxon>
        <taxon>Onygenales</taxon>
        <taxon>Onygenaceae</taxon>
        <taxon>Coccidioides</taxon>
    </lineage>
</organism>
<gene>
    <name evidence="2" type="ORF">CISG_01243</name>
</gene>
<dbReference type="InterPro" id="IPR016024">
    <property type="entry name" value="ARM-type_fold"/>
</dbReference>
<evidence type="ECO:0000259" key="1">
    <source>
        <dbReference type="Pfam" id="PF11919"/>
    </source>
</evidence>
<dbReference type="STRING" id="454286.A0A0J8QWU7"/>
<evidence type="ECO:0000313" key="2">
    <source>
        <dbReference type="EMBL" id="KMU76510.1"/>
    </source>
</evidence>
<dbReference type="GO" id="GO:0070628">
    <property type="term" value="F:proteasome binding"/>
    <property type="evidence" value="ECO:0007669"/>
    <property type="project" value="InterPro"/>
</dbReference>
<feature type="domain" description="Proteasome activator complex subunit 4 C-terminal" evidence="1">
    <location>
        <begin position="163"/>
        <end position="251"/>
    </location>
</feature>
<dbReference type="Pfam" id="PF11919">
    <property type="entry name" value="PSME4_C"/>
    <property type="match status" value="1"/>
</dbReference>
<dbReference type="Proteomes" id="UP000054559">
    <property type="component" value="Unassembled WGS sequence"/>
</dbReference>
<dbReference type="PANTHER" id="PTHR32170">
    <property type="entry name" value="PROTEASOME ACTIVATOR COMPLEX SUBUNIT 4"/>
    <property type="match status" value="1"/>
</dbReference>
<accession>A0A0J8QWU7</accession>
<dbReference type="GO" id="GO:0010499">
    <property type="term" value="P:proteasomal ubiquitin-independent protein catabolic process"/>
    <property type="evidence" value="ECO:0007669"/>
    <property type="project" value="TreeGrafter"/>
</dbReference>
<proteinExistence type="predicted"/>
<dbReference type="SUPFAM" id="SSF48371">
    <property type="entry name" value="ARM repeat"/>
    <property type="match status" value="1"/>
</dbReference>